<name>A0ABQ0QKV8_9PROT</name>
<protein>
    <submittedName>
        <fullName evidence="11">ABC transporter ATP-binding protein</fullName>
    </submittedName>
</protein>
<dbReference type="PANTHER" id="PTHR11384:SF59">
    <property type="entry name" value="LYSOSOMAL COBALAMIN TRANSPORTER ABCD4"/>
    <property type="match status" value="1"/>
</dbReference>
<keyword evidence="5 11" id="KW-0067">ATP-binding</keyword>
<feature type="transmembrane region" description="Helical" evidence="8">
    <location>
        <begin position="270"/>
        <end position="288"/>
    </location>
</feature>
<keyword evidence="12" id="KW-1185">Reference proteome</keyword>
<dbReference type="PROSITE" id="PS00211">
    <property type="entry name" value="ABC_TRANSPORTER_1"/>
    <property type="match status" value="1"/>
</dbReference>
<feature type="domain" description="ABC transmembrane type-1" evidence="10">
    <location>
        <begin position="29"/>
        <end position="327"/>
    </location>
</feature>
<evidence type="ECO:0000256" key="1">
    <source>
        <dbReference type="ARBA" id="ARBA00004651"/>
    </source>
</evidence>
<dbReference type="SMART" id="SM00382">
    <property type="entry name" value="AAA"/>
    <property type="match status" value="1"/>
</dbReference>
<dbReference type="CDD" id="cd03223">
    <property type="entry name" value="ABCD_peroxisomal_ALDP"/>
    <property type="match status" value="1"/>
</dbReference>
<feature type="transmembrane region" description="Helical" evidence="8">
    <location>
        <begin position="183"/>
        <end position="203"/>
    </location>
</feature>
<evidence type="ECO:0000256" key="4">
    <source>
        <dbReference type="ARBA" id="ARBA00022741"/>
    </source>
</evidence>
<proteinExistence type="predicted"/>
<dbReference type="InterPro" id="IPR036640">
    <property type="entry name" value="ABC1_TM_sf"/>
</dbReference>
<dbReference type="Proteomes" id="UP001062443">
    <property type="component" value="Unassembled WGS sequence"/>
</dbReference>
<gene>
    <name evidence="11" type="ORF">AA106556_1793</name>
</gene>
<evidence type="ECO:0000313" key="11">
    <source>
        <dbReference type="EMBL" id="GBR48447.1"/>
    </source>
</evidence>
<dbReference type="Gene3D" id="1.20.1560.10">
    <property type="entry name" value="ABC transporter type 1, transmembrane domain"/>
    <property type="match status" value="1"/>
</dbReference>
<dbReference type="InterPro" id="IPR017871">
    <property type="entry name" value="ABC_transporter-like_CS"/>
</dbReference>
<comment type="subcellular location">
    <subcellularLocation>
        <location evidence="1">Cell membrane</location>
        <topology evidence="1">Multi-pass membrane protein</topology>
    </subcellularLocation>
</comment>
<dbReference type="InterPro" id="IPR027417">
    <property type="entry name" value="P-loop_NTPase"/>
</dbReference>
<evidence type="ECO:0000256" key="7">
    <source>
        <dbReference type="ARBA" id="ARBA00023136"/>
    </source>
</evidence>
<evidence type="ECO:0000259" key="10">
    <source>
        <dbReference type="PROSITE" id="PS50929"/>
    </source>
</evidence>
<feature type="transmembrane region" description="Helical" evidence="8">
    <location>
        <begin position="25"/>
        <end position="45"/>
    </location>
</feature>
<evidence type="ECO:0000256" key="3">
    <source>
        <dbReference type="ARBA" id="ARBA00022692"/>
    </source>
</evidence>
<dbReference type="PROSITE" id="PS50929">
    <property type="entry name" value="ABC_TM1F"/>
    <property type="match status" value="1"/>
</dbReference>
<dbReference type="InterPro" id="IPR050835">
    <property type="entry name" value="ABC_transporter_sub-D"/>
</dbReference>
<dbReference type="Pfam" id="PF06472">
    <property type="entry name" value="ABC_membrane_2"/>
    <property type="match status" value="1"/>
</dbReference>
<dbReference type="InterPro" id="IPR003593">
    <property type="entry name" value="AAA+_ATPase"/>
</dbReference>
<dbReference type="PANTHER" id="PTHR11384">
    <property type="entry name" value="ATP-BINDING CASSETTE, SUB-FAMILY D MEMBER"/>
    <property type="match status" value="1"/>
</dbReference>
<keyword evidence="2" id="KW-0813">Transport</keyword>
<organism evidence="11 12">
    <name type="scientific">Neokomagataea tanensis NBRC 106556</name>
    <dbReference type="NCBI Taxonomy" id="1223519"/>
    <lineage>
        <taxon>Bacteria</taxon>
        <taxon>Pseudomonadati</taxon>
        <taxon>Pseudomonadota</taxon>
        <taxon>Alphaproteobacteria</taxon>
        <taxon>Acetobacterales</taxon>
        <taxon>Acetobacteraceae</taxon>
        <taxon>Neokomagataea</taxon>
    </lineage>
</organism>
<dbReference type="EMBL" id="BAQB01000036">
    <property type="protein sequence ID" value="GBR48447.1"/>
    <property type="molecule type" value="Genomic_DNA"/>
</dbReference>
<evidence type="ECO:0000259" key="9">
    <source>
        <dbReference type="PROSITE" id="PS50893"/>
    </source>
</evidence>
<feature type="transmembrane region" description="Helical" evidence="8">
    <location>
        <begin position="137"/>
        <end position="163"/>
    </location>
</feature>
<feature type="domain" description="ABC transporter" evidence="9">
    <location>
        <begin position="361"/>
        <end position="565"/>
    </location>
</feature>
<keyword evidence="6 8" id="KW-1133">Transmembrane helix</keyword>
<dbReference type="GO" id="GO:0005524">
    <property type="term" value="F:ATP binding"/>
    <property type="evidence" value="ECO:0007669"/>
    <property type="project" value="UniProtKB-KW"/>
</dbReference>
<keyword evidence="4" id="KW-0547">Nucleotide-binding</keyword>
<evidence type="ECO:0000256" key="5">
    <source>
        <dbReference type="ARBA" id="ARBA00022840"/>
    </source>
</evidence>
<comment type="caution">
    <text evidence="11">The sequence shown here is derived from an EMBL/GenBank/DDBJ whole genome shotgun (WGS) entry which is preliminary data.</text>
</comment>
<reference evidence="11" key="1">
    <citation type="submission" date="2013-04" db="EMBL/GenBank/DDBJ databases">
        <title>The genome sequencing project of 58 acetic acid bacteria.</title>
        <authorList>
            <person name="Okamoto-Kainuma A."/>
            <person name="Ishikawa M."/>
            <person name="Umino S."/>
            <person name="Koizumi Y."/>
            <person name="Shiwa Y."/>
            <person name="Yoshikawa H."/>
            <person name="Matsutani M."/>
            <person name="Matsushita K."/>
        </authorList>
    </citation>
    <scope>NUCLEOTIDE SEQUENCE</scope>
    <source>
        <strain evidence="11">NBRC 106556</strain>
    </source>
</reference>
<dbReference type="SUPFAM" id="SSF52540">
    <property type="entry name" value="P-loop containing nucleoside triphosphate hydrolases"/>
    <property type="match status" value="1"/>
</dbReference>
<accession>A0ABQ0QKV8</accession>
<keyword evidence="7 8" id="KW-0472">Membrane</keyword>
<dbReference type="Pfam" id="PF00005">
    <property type="entry name" value="ABC_tran"/>
    <property type="match status" value="1"/>
</dbReference>
<feature type="transmembrane region" description="Helical" evidence="8">
    <location>
        <begin position="65"/>
        <end position="89"/>
    </location>
</feature>
<dbReference type="SUPFAM" id="SSF90123">
    <property type="entry name" value="ABC transporter transmembrane region"/>
    <property type="match status" value="1"/>
</dbReference>
<dbReference type="PROSITE" id="PS50893">
    <property type="entry name" value="ABC_TRANSPORTER_2"/>
    <property type="match status" value="1"/>
</dbReference>
<dbReference type="InterPro" id="IPR011527">
    <property type="entry name" value="ABC1_TM_dom"/>
</dbReference>
<dbReference type="Gene3D" id="3.40.50.300">
    <property type="entry name" value="P-loop containing nucleotide triphosphate hydrolases"/>
    <property type="match status" value="1"/>
</dbReference>
<evidence type="ECO:0000256" key="8">
    <source>
        <dbReference type="SAM" id="Phobius"/>
    </source>
</evidence>
<dbReference type="InterPro" id="IPR003439">
    <property type="entry name" value="ABC_transporter-like_ATP-bd"/>
</dbReference>
<sequence>MIGFQQLINFVTEFWFSKKGILRRYLLLIGAIIATQISVYGSLLFTRWEGALAQLLVSADSNNFISFVVALVIAVCTAEVSAALALLFIKWIGIDWRQWLTKLVIHDWLQNNSFAWMEQTRRIDNPDQRISEDIDQFATTLLSLAIGFLKNISLLWTYSLLVWEKGGPLVLGSAGHRLTIPGGMFWLSIAWACFVTIIAAFAGRAFKNLTIHQQQAEANFRFAAADIRNNAEAIALMRGGPREGETLLRKFLSVRIAVLRLAFFNTRFDMLRGVLAMIGAQIPTLLLLPRYFHHEIGANALMQTAAGVAALTVSQQWIVDNYTTIQQFRAASTRLTELKNAAAEAGRLHRPAIERAANSAFVLHDLSVTDPENKTLIGNLSATIRPGERWIVRGSPGCGKSSLLRTLGGLCPYGNGTIQFQQEANVMSLPQHAYFPDGTLRDALAYPQHAGHFTDVDYAAALNAALMTPFRSALDETARWRKRLSPGQLQKLAFARAFLHKPDILFLDEATASLDAQSEDVLYRTLVAHLPGSIIVSVSHHPSLDNFHTNALDLAGDGTWTSRKMTP</sequence>
<evidence type="ECO:0000256" key="2">
    <source>
        <dbReference type="ARBA" id="ARBA00022448"/>
    </source>
</evidence>
<evidence type="ECO:0000256" key="6">
    <source>
        <dbReference type="ARBA" id="ARBA00022989"/>
    </source>
</evidence>
<evidence type="ECO:0000313" key="12">
    <source>
        <dbReference type="Proteomes" id="UP001062443"/>
    </source>
</evidence>
<keyword evidence="3 8" id="KW-0812">Transmembrane</keyword>